<feature type="region of interest" description="Disordered" evidence="13">
    <location>
        <begin position="299"/>
        <end position="334"/>
    </location>
</feature>
<comment type="similarity">
    <text evidence="2">Belongs to the THAP1 family.</text>
</comment>
<dbReference type="PANTHER" id="PTHR46600">
    <property type="entry name" value="THAP DOMAIN-CONTAINING"/>
    <property type="match status" value="1"/>
</dbReference>
<evidence type="ECO:0000256" key="4">
    <source>
        <dbReference type="ARBA" id="ARBA00022771"/>
    </source>
</evidence>
<dbReference type="Proteomes" id="UP000821837">
    <property type="component" value="Chromosome 6"/>
</dbReference>
<dbReference type="GO" id="GO:0043565">
    <property type="term" value="F:sequence-specific DNA binding"/>
    <property type="evidence" value="ECO:0007669"/>
    <property type="project" value="InterPro"/>
</dbReference>
<dbReference type="AlphaFoldDB" id="A0A9D4PMR7"/>
<dbReference type="VEuPathDB" id="VectorBase:RSAN_029195"/>
<dbReference type="PANTHER" id="PTHR46600:SF1">
    <property type="entry name" value="THAP DOMAIN-CONTAINING PROTEIN 1"/>
    <property type="match status" value="1"/>
</dbReference>
<evidence type="ECO:0000256" key="12">
    <source>
        <dbReference type="PROSITE-ProRule" id="PRU00309"/>
    </source>
</evidence>
<keyword evidence="11" id="KW-0131">Cell cycle</keyword>
<dbReference type="Pfam" id="PF05485">
    <property type="entry name" value="THAP"/>
    <property type="match status" value="1"/>
</dbReference>
<sequence length="334" mass="37789">MGWLAFEAREVQSKIAYEVGLEALPIHKYHWHPDTPVCNTCVQTLRRKYGFLARIEDVEAAERKTAVRTLVCQAENAQWCANAQRKTTMALYCAHKAEISAEPLYDNSVGSTLLFDARAGALRTLYYRRHFDADPDEQEPLCRLRCLAPIPPRNPFPSMCATAVLLCSDTIVRSAGTASTRAVIAVARSDQRKKQPGVSFHEMPADATLREQWLKVISRKNWQPNSTSNYSAVCSLHFFDADFREDTRRRMLKPGQHRRSREQNVSDSTLLVDCMYVPVPDNSSIASWDFMQQCCTSRASENSDERSDPSSAERLLHPGQTAYAMRSFGTQTNE</sequence>
<comment type="subcellular location">
    <subcellularLocation>
        <location evidence="1">Nucleus</location>
        <location evidence="1">Nucleoplasm</location>
    </subcellularLocation>
</comment>
<keyword evidence="9" id="KW-0804">Transcription</keyword>
<keyword evidence="16" id="KW-1185">Reference proteome</keyword>
<organism evidence="15 16">
    <name type="scientific">Rhipicephalus sanguineus</name>
    <name type="common">Brown dog tick</name>
    <name type="synonym">Ixodes sanguineus</name>
    <dbReference type="NCBI Taxonomy" id="34632"/>
    <lineage>
        <taxon>Eukaryota</taxon>
        <taxon>Metazoa</taxon>
        <taxon>Ecdysozoa</taxon>
        <taxon>Arthropoda</taxon>
        <taxon>Chelicerata</taxon>
        <taxon>Arachnida</taxon>
        <taxon>Acari</taxon>
        <taxon>Parasitiformes</taxon>
        <taxon>Ixodida</taxon>
        <taxon>Ixodoidea</taxon>
        <taxon>Ixodidae</taxon>
        <taxon>Rhipicephalinae</taxon>
        <taxon>Rhipicephalus</taxon>
        <taxon>Rhipicephalus</taxon>
    </lineage>
</organism>
<proteinExistence type="inferred from homology"/>
<reference evidence="15" key="1">
    <citation type="journal article" date="2020" name="Cell">
        <title>Large-Scale Comparative Analyses of Tick Genomes Elucidate Their Genetic Diversity and Vector Capacities.</title>
        <authorList>
            <consortium name="Tick Genome and Microbiome Consortium (TIGMIC)"/>
            <person name="Jia N."/>
            <person name="Wang J."/>
            <person name="Shi W."/>
            <person name="Du L."/>
            <person name="Sun Y."/>
            <person name="Zhan W."/>
            <person name="Jiang J.F."/>
            <person name="Wang Q."/>
            <person name="Zhang B."/>
            <person name="Ji P."/>
            <person name="Bell-Sakyi L."/>
            <person name="Cui X.M."/>
            <person name="Yuan T.T."/>
            <person name="Jiang B.G."/>
            <person name="Yang W.F."/>
            <person name="Lam T.T."/>
            <person name="Chang Q.C."/>
            <person name="Ding S.J."/>
            <person name="Wang X.J."/>
            <person name="Zhu J.G."/>
            <person name="Ruan X.D."/>
            <person name="Zhao L."/>
            <person name="Wei J.T."/>
            <person name="Ye R.Z."/>
            <person name="Que T.C."/>
            <person name="Du C.H."/>
            <person name="Zhou Y.H."/>
            <person name="Cheng J.X."/>
            <person name="Dai P.F."/>
            <person name="Guo W.B."/>
            <person name="Han X.H."/>
            <person name="Huang E.J."/>
            <person name="Li L.F."/>
            <person name="Wei W."/>
            <person name="Gao Y.C."/>
            <person name="Liu J.Z."/>
            <person name="Shao H.Z."/>
            <person name="Wang X."/>
            <person name="Wang C.C."/>
            <person name="Yang T.C."/>
            <person name="Huo Q.B."/>
            <person name="Li W."/>
            <person name="Chen H.Y."/>
            <person name="Chen S.E."/>
            <person name="Zhou L.G."/>
            <person name="Ni X.B."/>
            <person name="Tian J.H."/>
            <person name="Sheng Y."/>
            <person name="Liu T."/>
            <person name="Pan Y.S."/>
            <person name="Xia L.Y."/>
            <person name="Li J."/>
            <person name="Zhao F."/>
            <person name="Cao W.C."/>
        </authorList>
    </citation>
    <scope>NUCLEOTIDE SEQUENCE</scope>
    <source>
        <strain evidence="15">Rsan-2018</strain>
    </source>
</reference>
<evidence type="ECO:0000256" key="2">
    <source>
        <dbReference type="ARBA" id="ARBA00006177"/>
    </source>
</evidence>
<dbReference type="GO" id="GO:0005654">
    <property type="term" value="C:nucleoplasm"/>
    <property type="evidence" value="ECO:0007669"/>
    <property type="project" value="UniProtKB-SubCell"/>
</dbReference>
<dbReference type="Gene3D" id="6.20.210.20">
    <property type="entry name" value="THAP domain"/>
    <property type="match status" value="1"/>
</dbReference>
<evidence type="ECO:0000259" key="14">
    <source>
        <dbReference type="PROSITE" id="PS50950"/>
    </source>
</evidence>
<keyword evidence="4 12" id="KW-0863">Zinc-finger</keyword>
<keyword evidence="3" id="KW-0479">Metal-binding</keyword>
<evidence type="ECO:0000256" key="10">
    <source>
        <dbReference type="ARBA" id="ARBA00023242"/>
    </source>
</evidence>
<evidence type="ECO:0000256" key="9">
    <source>
        <dbReference type="ARBA" id="ARBA00023163"/>
    </source>
</evidence>
<dbReference type="PROSITE" id="PS50950">
    <property type="entry name" value="ZF_THAP"/>
    <property type="match status" value="1"/>
</dbReference>
<dbReference type="InterPro" id="IPR038441">
    <property type="entry name" value="THAP_Znf_sf"/>
</dbReference>
<keyword evidence="10" id="KW-0539">Nucleus</keyword>
<evidence type="ECO:0000256" key="6">
    <source>
        <dbReference type="ARBA" id="ARBA00023015"/>
    </source>
</evidence>
<accession>A0A9D4PMR7</accession>
<gene>
    <name evidence="15" type="ORF">HPB52_008240</name>
</gene>
<dbReference type="InterPro" id="IPR026516">
    <property type="entry name" value="THAP1/10"/>
</dbReference>
<evidence type="ECO:0000256" key="8">
    <source>
        <dbReference type="ARBA" id="ARBA00023125"/>
    </source>
</evidence>
<evidence type="ECO:0000256" key="3">
    <source>
        <dbReference type="ARBA" id="ARBA00022723"/>
    </source>
</evidence>
<evidence type="ECO:0000256" key="11">
    <source>
        <dbReference type="ARBA" id="ARBA00023306"/>
    </source>
</evidence>
<keyword evidence="5" id="KW-0862">Zinc</keyword>
<evidence type="ECO:0000256" key="13">
    <source>
        <dbReference type="SAM" id="MobiDB-lite"/>
    </source>
</evidence>
<keyword evidence="7" id="KW-0175">Coiled coil</keyword>
<dbReference type="EMBL" id="JABSTV010001252">
    <property type="protein sequence ID" value="KAH7947210.1"/>
    <property type="molecule type" value="Genomic_DNA"/>
</dbReference>
<dbReference type="InterPro" id="IPR006612">
    <property type="entry name" value="THAP_Znf"/>
</dbReference>
<evidence type="ECO:0000256" key="5">
    <source>
        <dbReference type="ARBA" id="ARBA00022833"/>
    </source>
</evidence>
<dbReference type="GO" id="GO:0008270">
    <property type="term" value="F:zinc ion binding"/>
    <property type="evidence" value="ECO:0007669"/>
    <property type="project" value="UniProtKB-KW"/>
</dbReference>
<protein>
    <recommendedName>
        <fullName evidence="14">THAP-type domain-containing protein</fullName>
    </recommendedName>
</protein>
<feature type="domain" description="THAP-type" evidence="14">
    <location>
        <begin position="156"/>
        <end position="261"/>
    </location>
</feature>
<comment type="caution">
    <text evidence="15">The sequence shown here is derived from an EMBL/GenBank/DDBJ whole genome shotgun (WGS) entry which is preliminary data.</text>
</comment>
<evidence type="ECO:0000313" key="15">
    <source>
        <dbReference type="EMBL" id="KAH7947210.1"/>
    </source>
</evidence>
<keyword evidence="8 12" id="KW-0238">DNA-binding</keyword>
<evidence type="ECO:0000256" key="7">
    <source>
        <dbReference type="ARBA" id="ARBA00023054"/>
    </source>
</evidence>
<evidence type="ECO:0000256" key="1">
    <source>
        <dbReference type="ARBA" id="ARBA00004642"/>
    </source>
</evidence>
<evidence type="ECO:0000313" key="16">
    <source>
        <dbReference type="Proteomes" id="UP000821837"/>
    </source>
</evidence>
<reference evidence="15" key="2">
    <citation type="submission" date="2021-09" db="EMBL/GenBank/DDBJ databases">
        <authorList>
            <person name="Jia N."/>
            <person name="Wang J."/>
            <person name="Shi W."/>
            <person name="Du L."/>
            <person name="Sun Y."/>
            <person name="Zhan W."/>
            <person name="Jiang J."/>
            <person name="Wang Q."/>
            <person name="Zhang B."/>
            <person name="Ji P."/>
            <person name="Sakyi L.B."/>
            <person name="Cui X."/>
            <person name="Yuan T."/>
            <person name="Jiang B."/>
            <person name="Yang W."/>
            <person name="Lam T.T.-Y."/>
            <person name="Chang Q."/>
            <person name="Ding S."/>
            <person name="Wang X."/>
            <person name="Zhu J."/>
            <person name="Ruan X."/>
            <person name="Zhao L."/>
            <person name="Wei J."/>
            <person name="Que T."/>
            <person name="Du C."/>
            <person name="Cheng J."/>
            <person name="Dai P."/>
            <person name="Han X."/>
            <person name="Huang E."/>
            <person name="Gao Y."/>
            <person name="Liu J."/>
            <person name="Shao H."/>
            <person name="Ye R."/>
            <person name="Li L."/>
            <person name="Wei W."/>
            <person name="Wang X."/>
            <person name="Wang C."/>
            <person name="Huo Q."/>
            <person name="Li W."/>
            <person name="Guo W."/>
            <person name="Chen H."/>
            <person name="Chen S."/>
            <person name="Zhou L."/>
            <person name="Zhou L."/>
            <person name="Ni X."/>
            <person name="Tian J."/>
            <person name="Zhou Y."/>
            <person name="Sheng Y."/>
            <person name="Liu T."/>
            <person name="Pan Y."/>
            <person name="Xia L."/>
            <person name="Li J."/>
            <person name="Zhao F."/>
            <person name="Cao W."/>
        </authorList>
    </citation>
    <scope>NUCLEOTIDE SEQUENCE</scope>
    <source>
        <strain evidence="15">Rsan-2018</strain>
        <tissue evidence="15">Larvae</tissue>
    </source>
</reference>
<name>A0A9D4PMR7_RHISA</name>
<dbReference type="SUPFAM" id="SSF57716">
    <property type="entry name" value="Glucocorticoid receptor-like (DNA-binding domain)"/>
    <property type="match status" value="1"/>
</dbReference>
<keyword evidence="6" id="KW-0805">Transcription regulation</keyword>